<keyword evidence="4" id="KW-1185">Reference proteome</keyword>
<accession>B3RKT1</accession>
<dbReference type="SUPFAM" id="SSF48295">
    <property type="entry name" value="TrpR-like"/>
    <property type="match status" value="1"/>
</dbReference>
<sequence length="144" mass="17103">MALCRRRRSFTVEYKIQAVKYLRANNCNVSKTAREYGVERVRIREWNKNYVKLAAENEGDRKKKRKLHVGRRPISIDLDNAVYEYYKDELANNRLVSNKLLKKKALELAKELNISQTFRASDTWLKRWKKRLGISLHKSNNSNC</sequence>
<dbReference type="KEGG" id="tad:TRIADDRAFT_51754"/>
<dbReference type="CTD" id="6749054"/>
<protein>
    <recommendedName>
        <fullName evidence="2">HTH CENPB-type domain-containing protein</fullName>
    </recommendedName>
</protein>
<dbReference type="GeneID" id="6749054"/>
<dbReference type="InterPro" id="IPR006600">
    <property type="entry name" value="HTH_CenpB_DNA-bd_dom"/>
</dbReference>
<reference evidence="3 4" key="1">
    <citation type="journal article" date="2008" name="Nature">
        <title>The Trichoplax genome and the nature of placozoans.</title>
        <authorList>
            <person name="Srivastava M."/>
            <person name="Begovic E."/>
            <person name="Chapman J."/>
            <person name="Putnam N.H."/>
            <person name="Hellsten U."/>
            <person name="Kawashima T."/>
            <person name="Kuo A."/>
            <person name="Mitros T."/>
            <person name="Salamov A."/>
            <person name="Carpenter M.L."/>
            <person name="Signorovitch A.Y."/>
            <person name="Moreno M.A."/>
            <person name="Kamm K."/>
            <person name="Grimwood J."/>
            <person name="Schmutz J."/>
            <person name="Shapiro H."/>
            <person name="Grigoriev I.V."/>
            <person name="Buss L.W."/>
            <person name="Schierwater B."/>
            <person name="Dellaporta S.L."/>
            <person name="Rokhsar D.S."/>
        </authorList>
    </citation>
    <scope>NUCLEOTIDE SEQUENCE [LARGE SCALE GENOMIC DNA]</scope>
    <source>
        <strain evidence="3 4">Grell-BS-1999</strain>
    </source>
</reference>
<dbReference type="InterPro" id="IPR010921">
    <property type="entry name" value="Trp_repressor/repl_initiator"/>
</dbReference>
<organism evidence="3 4">
    <name type="scientific">Trichoplax adhaerens</name>
    <name type="common">Trichoplax reptans</name>
    <dbReference type="NCBI Taxonomy" id="10228"/>
    <lineage>
        <taxon>Eukaryota</taxon>
        <taxon>Metazoa</taxon>
        <taxon>Placozoa</taxon>
        <taxon>Uniplacotomia</taxon>
        <taxon>Trichoplacea</taxon>
        <taxon>Trichoplacidae</taxon>
        <taxon>Trichoplax</taxon>
    </lineage>
</organism>
<dbReference type="PANTHER" id="PTHR33215:SF13">
    <property type="entry name" value="PROTEIN DISTAL ANTENNA"/>
    <property type="match status" value="1"/>
</dbReference>
<evidence type="ECO:0000256" key="1">
    <source>
        <dbReference type="ARBA" id="ARBA00023125"/>
    </source>
</evidence>
<dbReference type="SUPFAM" id="SSF46689">
    <property type="entry name" value="Homeodomain-like"/>
    <property type="match status" value="1"/>
</dbReference>
<dbReference type="GO" id="GO:0043565">
    <property type="term" value="F:sequence-specific DNA binding"/>
    <property type="evidence" value="ECO:0007669"/>
    <property type="project" value="InterPro"/>
</dbReference>
<name>B3RKT1_TRIAD</name>
<dbReference type="RefSeq" id="XP_002108634.1">
    <property type="nucleotide sequence ID" value="XM_002108598.1"/>
</dbReference>
<dbReference type="OrthoDB" id="3229771at2759"/>
<proteinExistence type="predicted"/>
<evidence type="ECO:0000259" key="2">
    <source>
        <dbReference type="PROSITE" id="PS51253"/>
    </source>
</evidence>
<dbReference type="InParanoid" id="B3RKT1"/>
<gene>
    <name evidence="3" type="ORF">TRIADDRAFT_51754</name>
</gene>
<dbReference type="PROSITE" id="PS51253">
    <property type="entry name" value="HTH_CENPB"/>
    <property type="match status" value="1"/>
</dbReference>
<dbReference type="Gene3D" id="1.10.10.60">
    <property type="entry name" value="Homeodomain-like"/>
    <property type="match status" value="2"/>
</dbReference>
<dbReference type="eggNOG" id="KOG3105">
    <property type="taxonomic scope" value="Eukaryota"/>
</dbReference>
<dbReference type="EMBL" id="DS985241">
    <property type="protein sequence ID" value="EDV29432.1"/>
    <property type="molecule type" value="Genomic_DNA"/>
</dbReference>
<dbReference type="AlphaFoldDB" id="B3RKT1"/>
<dbReference type="InterPro" id="IPR009057">
    <property type="entry name" value="Homeodomain-like_sf"/>
</dbReference>
<evidence type="ECO:0000313" key="4">
    <source>
        <dbReference type="Proteomes" id="UP000009022"/>
    </source>
</evidence>
<keyword evidence="1" id="KW-0238">DNA-binding</keyword>
<dbReference type="PhylomeDB" id="B3RKT1"/>
<feature type="domain" description="HTH CENPB-type" evidence="2">
    <location>
        <begin position="66"/>
        <end position="138"/>
    </location>
</feature>
<dbReference type="PANTHER" id="PTHR33215">
    <property type="entry name" value="PROTEIN DISTAL ANTENNA"/>
    <property type="match status" value="1"/>
</dbReference>
<dbReference type="HOGENOM" id="CLU_1798914_0_0_1"/>
<dbReference type="Pfam" id="PF03221">
    <property type="entry name" value="HTH_Tnp_Tc5"/>
    <property type="match status" value="1"/>
</dbReference>
<dbReference type="InterPro" id="IPR051839">
    <property type="entry name" value="RD_transcriptional_regulator"/>
</dbReference>
<dbReference type="Pfam" id="PF09607">
    <property type="entry name" value="BrkDBD"/>
    <property type="match status" value="1"/>
</dbReference>
<evidence type="ECO:0000313" key="3">
    <source>
        <dbReference type="EMBL" id="EDV29432.1"/>
    </source>
</evidence>
<dbReference type="Proteomes" id="UP000009022">
    <property type="component" value="Unassembled WGS sequence"/>
</dbReference>
<dbReference type="InterPro" id="IPR018586">
    <property type="entry name" value="Brinker_DNA-bd"/>
</dbReference>
<dbReference type="OMA" id="NAVYEYY"/>
<dbReference type="SMART" id="SM00674">
    <property type="entry name" value="CENPB"/>
    <property type="match status" value="1"/>
</dbReference>